<dbReference type="RefSeq" id="WP_281273528.1">
    <property type="nucleotide sequence ID" value="NZ_CP031165.1"/>
</dbReference>
<evidence type="ECO:0000256" key="13">
    <source>
        <dbReference type="PIRSR" id="PIRSR606262-1"/>
    </source>
</evidence>
<dbReference type="InterPro" id="IPR050202">
    <property type="entry name" value="Cyt/Deoxycyt_deaminase"/>
</dbReference>
<dbReference type="NCBIfam" id="NF004064">
    <property type="entry name" value="PRK05578.1"/>
    <property type="match status" value="1"/>
</dbReference>
<dbReference type="NCBIfam" id="TIGR01354">
    <property type="entry name" value="cyt_deam_tetra"/>
    <property type="match status" value="1"/>
</dbReference>
<dbReference type="EMBL" id="CP031165">
    <property type="protein sequence ID" value="AXV06338.1"/>
    <property type="molecule type" value="Genomic_DNA"/>
</dbReference>
<evidence type="ECO:0000256" key="2">
    <source>
        <dbReference type="ARBA" id="ARBA00003949"/>
    </source>
</evidence>
<comment type="catalytic activity">
    <reaction evidence="10 16">
        <text>2'-deoxycytidine + H2O + H(+) = 2'-deoxyuridine + NH4(+)</text>
        <dbReference type="Rhea" id="RHEA:13433"/>
        <dbReference type="ChEBI" id="CHEBI:15377"/>
        <dbReference type="ChEBI" id="CHEBI:15378"/>
        <dbReference type="ChEBI" id="CHEBI:15698"/>
        <dbReference type="ChEBI" id="CHEBI:16450"/>
        <dbReference type="ChEBI" id="CHEBI:28938"/>
        <dbReference type="EC" id="3.5.4.5"/>
    </reaction>
</comment>
<feature type="binding site" evidence="15">
    <location>
        <position position="94"/>
    </location>
    <ligand>
        <name>Zn(2+)</name>
        <dbReference type="ChEBI" id="CHEBI:29105"/>
        <note>catalytic</note>
    </ligand>
</feature>
<evidence type="ECO:0000256" key="7">
    <source>
        <dbReference type="ARBA" id="ARBA00022801"/>
    </source>
</evidence>
<dbReference type="Gene3D" id="3.40.140.10">
    <property type="entry name" value="Cytidine Deaminase, domain 2"/>
    <property type="match status" value="1"/>
</dbReference>
<accession>A0A346XVU1</accession>
<feature type="binding site" evidence="15">
    <location>
        <position position="97"/>
    </location>
    <ligand>
        <name>Zn(2+)</name>
        <dbReference type="ChEBI" id="CHEBI:29105"/>
        <note>catalytic</note>
    </ligand>
</feature>
<evidence type="ECO:0000256" key="4">
    <source>
        <dbReference type="ARBA" id="ARBA00012783"/>
    </source>
</evidence>
<evidence type="ECO:0000256" key="3">
    <source>
        <dbReference type="ARBA" id="ARBA00006576"/>
    </source>
</evidence>
<dbReference type="SUPFAM" id="SSF53927">
    <property type="entry name" value="Cytidine deaminase-like"/>
    <property type="match status" value="1"/>
</dbReference>
<dbReference type="GO" id="GO:0005829">
    <property type="term" value="C:cytosol"/>
    <property type="evidence" value="ECO:0007669"/>
    <property type="project" value="TreeGrafter"/>
</dbReference>
<feature type="binding site" evidence="15">
    <location>
        <position position="61"/>
    </location>
    <ligand>
        <name>Zn(2+)</name>
        <dbReference type="ChEBI" id="CHEBI:29105"/>
        <note>catalytic</note>
    </ligand>
</feature>
<dbReference type="GO" id="GO:0072527">
    <property type="term" value="P:pyrimidine-containing compound metabolic process"/>
    <property type="evidence" value="ECO:0007669"/>
    <property type="project" value="UniProtKB-ARBA"/>
</dbReference>
<keyword evidence="6 15" id="KW-0479">Metal-binding</keyword>
<dbReference type="AlphaFoldDB" id="A0A346XVU1"/>
<comment type="similarity">
    <text evidence="3 16">Belongs to the cytidine and deoxycytidylate deaminase family.</text>
</comment>
<dbReference type="PROSITE" id="PS00903">
    <property type="entry name" value="CYT_DCMP_DEAMINASES_1"/>
    <property type="match status" value="1"/>
</dbReference>
<feature type="binding site" evidence="14">
    <location>
        <begin position="50"/>
        <end position="56"/>
    </location>
    <ligand>
        <name>substrate</name>
    </ligand>
</feature>
<evidence type="ECO:0000256" key="1">
    <source>
        <dbReference type="ARBA" id="ARBA00001947"/>
    </source>
</evidence>
<dbReference type="GO" id="GO:0055086">
    <property type="term" value="P:nucleobase-containing small molecule metabolic process"/>
    <property type="evidence" value="ECO:0007669"/>
    <property type="project" value="UniProtKB-ARBA"/>
</dbReference>
<evidence type="ECO:0000256" key="6">
    <source>
        <dbReference type="ARBA" id="ARBA00022723"/>
    </source>
</evidence>
<dbReference type="PROSITE" id="PS51747">
    <property type="entry name" value="CYT_DCMP_DEAMINASES_2"/>
    <property type="match status" value="1"/>
</dbReference>
<comment type="catalytic activity">
    <reaction evidence="11 16">
        <text>cytidine + H2O + H(+) = uridine + NH4(+)</text>
        <dbReference type="Rhea" id="RHEA:16069"/>
        <dbReference type="ChEBI" id="CHEBI:15377"/>
        <dbReference type="ChEBI" id="CHEBI:15378"/>
        <dbReference type="ChEBI" id="CHEBI:16704"/>
        <dbReference type="ChEBI" id="CHEBI:17562"/>
        <dbReference type="ChEBI" id="CHEBI:28938"/>
        <dbReference type="EC" id="3.5.4.5"/>
    </reaction>
</comment>
<organism evidence="18 19">
    <name type="scientific">Euzebya pacifica</name>
    <dbReference type="NCBI Taxonomy" id="1608957"/>
    <lineage>
        <taxon>Bacteria</taxon>
        <taxon>Bacillati</taxon>
        <taxon>Actinomycetota</taxon>
        <taxon>Nitriliruptoria</taxon>
        <taxon>Euzebyales</taxon>
    </lineage>
</organism>
<evidence type="ECO:0000313" key="18">
    <source>
        <dbReference type="EMBL" id="AXV06338.1"/>
    </source>
</evidence>
<evidence type="ECO:0000256" key="8">
    <source>
        <dbReference type="ARBA" id="ARBA00022833"/>
    </source>
</evidence>
<dbReference type="PANTHER" id="PTHR11644">
    <property type="entry name" value="CYTIDINE DEAMINASE"/>
    <property type="match status" value="1"/>
</dbReference>
<dbReference type="PANTHER" id="PTHR11644:SF2">
    <property type="entry name" value="CYTIDINE DEAMINASE"/>
    <property type="match status" value="1"/>
</dbReference>
<evidence type="ECO:0000256" key="10">
    <source>
        <dbReference type="ARBA" id="ARBA00049252"/>
    </source>
</evidence>
<proteinExistence type="inferred from homology"/>
<comment type="function">
    <text evidence="2 16">This enzyme scavenges exogenous and endogenous cytidine and 2'-deoxycytidine for UMP synthesis.</text>
</comment>
<feature type="domain" description="CMP/dCMP-type deaminase" evidence="17">
    <location>
        <begin position="9"/>
        <end position="135"/>
    </location>
</feature>
<keyword evidence="7 16" id="KW-0378">Hydrolase</keyword>
<dbReference type="CDD" id="cd01283">
    <property type="entry name" value="cytidine_deaminase"/>
    <property type="match status" value="1"/>
</dbReference>
<name>A0A346XVU1_9ACTN</name>
<comment type="cofactor">
    <cofactor evidence="1 15 16">
        <name>Zn(2+)</name>
        <dbReference type="ChEBI" id="CHEBI:29105"/>
    </cofactor>
</comment>
<dbReference type="Pfam" id="PF00383">
    <property type="entry name" value="dCMP_cyt_deam_1"/>
    <property type="match status" value="1"/>
</dbReference>
<evidence type="ECO:0000256" key="11">
    <source>
        <dbReference type="ARBA" id="ARBA00049558"/>
    </source>
</evidence>
<evidence type="ECO:0000256" key="5">
    <source>
        <dbReference type="ARBA" id="ARBA00018266"/>
    </source>
</evidence>
<evidence type="ECO:0000313" key="19">
    <source>
        <dbReference type="Proteomes" id="UP000264006"/>
    </source>
</evidence>
<dbReference type="InterPro" id="IPR016193">
    <property type="entry name" value="Cytidine_deaminase-like"/>
</dbReference>
<gene>
    <name evidence="18" type="ORF">DVS28_a1646</name>
</gene>
<keyword evidence="8 15" id="KW-0862">Zinc</keyword>
<feature type="active site" description="Proton donor" evidence="13">
    <location>
        <position position="63"/>
    </location>
</feature>
<evidence type="ECO:0000259" key="17">
    <source>
        <dbReference type="PROSITE" id="PS51747"/>
    </source>
</evidence>
<dbReference type="InterPro" id="IPR016192">
    <property type="entry name" value="APOBEC/CMP_deaminase_Zn-bd"/>
</dbReference>
<evidence type="ECO:0000256" key="12">
    <source>
        <dbReference type="ARBA" id="ARBA00056327"/>
    </source>
</evidence>
<comment type="function">
    <text evidence="12">Recycles cytidine and 2-deoxycytidine for uridine and 2-deoxyuridine synthesis, respectively. Catalyzes the hydrolytic deamination of cytidine and 2-deoxycytidine to form, respectively, uridine and 2-deoxyuridine.</text>
</comment>
<keyword evidence="19" id="KW-1185">Reference proteome</keyword>
<dbReference type="InterPro" id="IPR002125">
    <property type="entry name" value="CMP_dCMP_dom"/>
</dbReference>
<dbReference type="Proteomes" id="UP000264006">
    <property type="component" value="Chromosome"/>
</dbReference>
<evidence type="ECO:0000256" key="9">
    <source>
        <dbReference type="ARBA" id="ARBA00032005"/>
    </source>
</evidence>
<sequence length="140" mass="14575">MEPTSTLDDADRALLEDARTFQARAYAPYSRFRVGAALRVVDGPIVGGCNVENAAYPATICAERAAVVAAVAAGHQQFEAIAVIGSGDGPTTPCGTCRQVLFEFAPDLRVIAAGESGDVAVHRLADLLPHGFGPSRLDHG</sequence>
<dbReference type="InterPro" id="IPR006262">
    <property type="entry name" value="Cyt_deam_tetra"/>
</dbReference>
<dbReference type="GO" id="GO:0004126">
    <property type="term" value="F:cytidine deaminase activity"/>
    <property type="evidence" value="ECO:0007669"/>
    <property type="project" value="UniProtKB-UniRule"/>
</dbReference>
<reference evidence="18 19" key="1">
    <citation type="submission" date="2018-09" db="EMBL/GenBank/DDBJ databases">
        <title>Complete genome sequence of Euzebya sp. DY32-46 isolated from seawater of Pacific Ocean.</title>
        <authorList>
            <person name="Xu L."/>
            <person name="Wu Y.-H."/>
            <person name="Xu X.-W."/>
        </authorList>
    </citation>
    <scope>NUCLEOTIDE SEQUENCE [LARGE SCALE GENOMIC DNA]</scope>
    <source>
        <strain evidence="18 19">DY32-46</strain>
    </source>
</reference>
<dbReference type="GO" id="GO:0042802">
    <property type="term" value="F:identical protein binding"/>
    <property type="evidence" value="ECO:0007669"/>
    <property type="project" value="UniProtKB-ARBA"/>
</dbReference>
<evidence type="ECO:0000256" key="16">
    <source>
        <dbReference type="RuleBase" id="RU364006"/>
    </source>
</evidence>
<evidence type="ECO:0000256" key="15">
    <source>
        <dbReference type="PIRSR" id="PIRSR606262-3"/>
    </source>
</evidence>
<dbReference type="KEGG" id="euz:DVS28_a1646"/>
<evidence type="ECO:0000256" key="14">
    <source>
        <dbReference type="PIRSR" id="PIRSR606262-2"/>
    </source>
</evidence>
<protein>
    <recommendedName>
        <fullName evidence="5 16">Cytidine deaminase</fullName>
        <ecNumber evidence="4 16">3.5.4.5</ecNumber>
    </recommendedName>
    <alternativeName>
        <fullName evidence="9 16">Cytidine aminohydrolase</fullName>
    </alternativeName>
</protein>
<dbReference type="FunFam" id="3.40.140.10:FF:000008">
    <property type="entry name" value="Cytidine deaminase"/>
    <property type="match status" value="1"/>
</dbReference>
<dbReference type="GO" id="GO:0008270">
    <property type="term" value="F:zinc ion binding"/>
    <property type="evidence" value="ECO:0007669"/>
    <property type="project" value="UniProtKB-UniRule"/>
</dbReference>
<dbReference type="EC" id="3.5.4.5" evidence="4 16"/>